<dbReference type="Gene3D" id="3.10.290.10">
    <property type="entry name" value="RNA-binding S4 domain"/>
    <property type="match status" value="1"/>
</dbReference>
<evidence type="ECO:0000313" key="4">
    <source>
        <dbReference type="Proteomes" id="UP000199318"/>
    </source>
</evidence>
<dbReference type="InterPro" id="IPR036986">
    <property type="entry name" value="S4_RNA-bd_sf"/>
</dbReference>
<sequence length="257" mass="29740">MSLYQHFRQEEHAFIDLATDWKELVENEYRPKLTDFLDPREQHILRSLIGEKETVSVAFSGGSLNAERKRALIYPDYVTPEPDDFEVDVFEIHYPRKFVQLEHPKILGSLMGLGLKRGKFGDILSDGGRYQIAVCKDIADYIKLNFTAVGKTEISLSKPAEADRLEQREMWEEKMTTVSSLRLDVILKEAFHLSRAKTKPLIQNERVKVNWRPITDPSFSVEEKDMISVRGFGRVSLQSIEGETRKGRYRVMLTYPV</sequence>
<dbReference type="EMBL" id="FOGV01000002">
    <property type="protein sequence ID" value="SER52350.1"/>
    <property type="molecule type" value="Genomic_DNA"/>
</dbReference>
<dbReference type="InterPro" id="IPR002942">
    <property type="entry name" value="S4_RNA-bd"/>
</dbReference>
<dbReference type="OrthoDB" id="9812787at2"/>
<name>A0A1H9PW30_9BACI</name>
<proteinExistence type="predicted"/>
<dbReference type="Pfam" id="PF01479">
    <property type="entry name" value="S4"/>
    <property type="match status" value="1"/>
</dbReference>
<keyword evidence="4" id="KW-1185">Reference proteome</keyword>
<gene>
    <name evidence="3" type="ORF">SAMN05444126_10252</name>
</gene>
<dbReference type="PROSITE" id="PS50889">
    <property type="entry name" value="S4"/>
    <property type="match status" value="1"/>
</dbReference>
<organism evidence="3 4">
    <name type="scientific">Salisediminibacterium halotolerans</name>
    <dbReference type="NCBI Taxonomy" id="517425"/>
    <lineage>
        <taxon>Bacteria</taxon>
        <taxon>Bacillati</taxon>
        <taxon>Bacillota</taxon>
        <taxon>Bacilli</taxon>
        <taxon>Bacillales</taxon>
        <taxon>Bacillaceae</taxon>
        <taxon>Salisediminibacterium</taxon>
    </lineage>
</organism>
<feature type="domain" description="RNA-binding S4" evidence="2">
    <location>
        <begin position="181"/>
        <end position="238"/>
    </location>
</feature>
<dbReference type="Gene3D" id="3.30.1370.160">
    <property type="match status" value="1"/>
</dbReference>
<dbReference type="InterPro" id="IPR048443">
    <property type="entry name" value="RqcP2_N"/>
</dbReference>
<protein>
    <submittedName>
        <fullName evidence="3">RNA-binding protein YlmH, contains S4-like domain</fullName>
    </submittedName>
</protein>
<dbReference type="InterPro" id="IPR040591">
    <property type="entry name" value="RqcP2_RBD"/>
</dbReference>
<comment type="caution">
    <text evidence="3">The sequence shown here is derived from an EMBL/GenBank/DDBJ whole genome shotgun (WGS) entry which is preliminary data.</text>
</comment>
<accession>A0A1H9PW30</accession>
<dbReference type="Pfam" id="PF21278">
    <property type="entry name" value="YlmH_1st"/>
    <property type="match status" value="1"/>
</dbReference>
<evidence type="ECO:0000313" key="3">
    <source>
        <dbReference type="EMBL" id="SER52350.1"/>
    </source>
</evidence>
<dbReference type="RefSeq" id="WP_093071730.1">
    <property type="nucleotide sequence ID" value="NZ_FOGV01000002.1"/>
</dbReference>
<dbReference type="InterPro" id="IPR012677">
    <property type="entry name" value="Nucleotide-bd_a/b_plait_sf"/>
</dbReference>
<dbReference type="PANTHER" id="PTHR13633:SF3">
    <property type="entry name" value="MITOCHONDRIAL TRANSCRIPTION RESCUE FACTOR 1"/>
    <property type="match status" value="1"/>
</dbReference>
<dbReference type="AlphaFoldDB" id="A0A1H9PW30"/>
<evidence type="ECO:0000256" key="1">
    <source>
        <dbReference type="PROSITE-ProRule" id="PRU00182"/>
    </source>
</evidence>
<dbReference type="SMART" id="SM00363">
    <property type="entry name" value="S4"/>
    <property type="match status" value="1"/>
</dbReference>
<reference evidence="4" key="1">
    <citation type="submission" date="2016-10" db="EMBL/GenBank/DDBJ databases">
        <authorList>
            <person name="de Groot N.N."/>
        </authorList>
    </citation>
    <scope>NUCLEOTIDE SEQUENCE [LARGE SCALE GENOMIC DNA]</scope>
    <source>
        <strain evidence="4">10nlg</strain>
    </source>
</reference>
<dbReference type="Gene3D" id="3.30.70.330">
    <property type="match status" value="1"/>
</dbReference>
<evidence type="ECO:0000259" key="2">
    <source>
        <dbReference type="SMART" id="SM00363"/>
    </source>
</evidence>
<dbReference type="Proteomes" id="UP000199318">
    <property type="component" value="Unassembled WGS sequence"/>
</dbReference>
<dbReference type="Pfam" id="PF17774">
    <property type="entry name" value="YlmH_RBD"/>
    <property type="match status" value="1"/>
</dbReference>
<dbReference type="PANTHER" id="PTHR13633">
    <property type="entry name" value="MITOCHONDRIAL TRANSCRIPTION RESCUE FACTOR 1"/>
    <property type="match status" value="1"/>
</dbReference>
<dbReference type="CDD" id="cd00165">
    <property type="entry name" value="S4"/>
    <property type="match status" value="1"/>
</dbReference>
<dbReference type="STRING" id="1464123.SAMN05444126_10252"/>
<keyword evidence="1" id="KW-0694">RNA-binding</keyword>
<dbReference type="SUPFAM" id="SSF55174">
    <property type="entry name" value="Alpha-L RNA-binding motif"/>
    <property type="match status" value="1"/>
</dbReference>
<dbReference type="GO" id="GO:0003723">
    <property type="term" value="F:RNA binding"/>
    <property type="evidence" value="ECO:0007669"/>
    <property type="project" value="UniProtKB-KW"/>
</dbReference>